<dbReference type="STRING" id="67801.A0A1B0B9P0"/>
<evidence type="ECO:0000256" key="1">
    <source>
        <dbReference type="ARBA" id="ARBA00004141"/>
    </source>
</evidence>
<feature type="transmembrane region" description="Helical" evidence="8">
    <location>
        <begin position="1484"/>
        <end position="1503"/>
    </location>
</feature>
<feature type="region of interest" description="Disordered" evidence="7">
    <location>
        <begin position="1918"/>
        <end position="1946"/>
    </location>
</feature>
<protein>
    <recommendedName>
        <fullName evidence="9">ABC transporter domain-containing protein</fullName>
    </recommendedName>
</protein>
<dbReference type="InterPro" id="IPR027417">
    <property type="entry name" value="P-loop_NTPase"/>
</dbReference>
<proteinExistence type="predicted"/>
<sequence length="1946" mass="223895">MAYTGYFDVFGVYDTISIFVCFLNLALLLSTAQSKIQGSSQHVVSGYSVYDDDDVIEEKLRVATFKAKNVKKYNVVVDQLEKEIPKHGELLKTISFTVDKQKCFAIYGSRNSGKTHIIKQLVGEKRFFYGEIYICKVNTKRKIKDAYVHMGYCPESKGLISAFTPRQLLTLLFRIRGLPQKVITEKIREISISLCLQGLINKKIGQLPRSIRRRVSIAIAFMANSNVLILDEPTRGLPAIEKRLIWNVLRYLRYCGNSIIFATTDSHECDVLADTVLIVDDGVMLAIGSAHYLRQKFTVGFYLDIKLRLDGSTDEETDKKKVNSNVLIYYVPVENVSYSYLFGSLEKNRRRLNISEYSNFYVERAFWKWSIVEFLSITAILAVIVVNPVTRGKYYSSEKETILQSDVTYNQPGLYDLSVFMHLMSIRKERMRMTLLYTPKNDFTTAVVNGAKIALNLRGIQDVENNDILEKYFSEQNTLAGIVFHNVDDGAVPEKLVVSLRFPGLLRTVDISSSIDERLWMTRCSGIISSDGTGIYGNVDLYLREGFLQLQHSLYIQWIKLLKNSDTTNINRGRNEEKETVEQLKDMSADEKFNINAESNSNQQTNNGSIASESGKEMEEKFAEADKLNTFAFNEDGLDENVVLKNFHPNDDDNFKEAALIMNSRLNDLLLTREQDLRQIQNEEIPLIPHIQVNSMRYRSDARLCFTEGAANLNWLLFNTLFFIPFLHWIWIYAREREEDVLAHHWIYGYTYGQLWVAHFLVSFVHFLILDLLIMVVFIDFTFISLFCLSLFCNNFFPLGMRIMKKFDLEENPNYDILYLILLTQLLTIVILMILLVTLNHFRPGFYIGQTNFFYSLLCRRKPIKANPPMGIITLDRPSAAWHNFEFGPFRGEEMVFVKNVVTTIRRRGVKHQILKNVTMRFFKGEITVILGAEENGRVSLLCLMAGWQKPELGDIYYNGNKSIYQHWTDYRSRIDICMQQSSIFDSLSVISTLRYFGRIKQSEYDREELEREVNKWLTLLSGKIKPNESVKNLSYGEKRLLVLCCILFGNTSIVLLHEPTQFLKYEDQQMFWQILREEKDDRAIIVTTTSIDEAEWFADRIGILDDGVLLAYGSPFFLKTRFGIGCDLIILKDPNRSSGPITDIINKFVPNAVPDNQVGDLLVYKLPTDKRSIYQRMLLQLEDASKNLGITNIRVSSSELSEVFMTLGMESTLKPTVPEITQTLKFINESENVLKRQQIRAMIYKKMIHQTLNILPVIMTFGLLFLILLTNHLFSLVKIPTTMENGIHLGISMEEISANKFKELTDCSYIVIDGVNEEKLLATKSHLQYLFYENLTCGNINLFPDNPNRLTAIINQPIRISYFQQTNLVDNQIFHLHLAIIMGIIMPITMSCFVISLVEERRNYLLTLQLIAGIDLHIYWMVGMAWDIGIFLGFSITSMMIYDNNFNNEISVVLLLISLHGIATLAMMYFLSMFMPKSKLRAFLLAVILQLMLGICAYIFAWDVLETSLLFIYVMYLMPTFALVDGISKLYIGSRHSRYCDDRCTALNCTDSSIICELEPNCCPHKYSLSKSKRHAGLGTVSYPFDDDDVVKERTRIAKMSRFECNRYSVLADQIEKKIPNHGKRLNTVSFALDKYMSMGIYGYHKAGKTHLIEQLVGARGFRFGEMYIEKVDFKFENKAAIKMMGFCPQKSDLGMVFSPRQLFTFLFMIRGVPEANVSEKLLEIATSLDLKPYMNTKIGDLSLAVRRKVSVAISLIAYNKVLVLDEPTKGMPAKDRRIIWNVLRYARFCGKTVIFSSNENLECETLADLIIVIDDGELLAIGSPQYLRQKYTRGFFFELKILSDGKTEEETYEKQHRANVLKFYIPVEQVIYSYLFGSIEKNRRRLNIAEYTINQAPLLTALDNVLATCTLREPYRKRKKHRPSAYAHSLSRQRMARNAENTGN</sequence>
<feature type="transmembrane region" description="Helical" evidence="8">
    <location>
        <begin position="1509"/>
        <end position="1529"/>
    </location>
</feature>
<evidence type="ECO:0000313" key="10">
    <source>
        <dbReference type="EnsemblMetazoa" id="GPPI023241-PA"/>
    </source>
</evidence>
<evidence type="ECO:0000256" key="8">
    <source>
        <dbReference type="SAM" id="Phobius"/>
    </source>
</evidence>
<dbReference type="Pfam" id="PF00005">
    <property type="entry name" value="ABC_tran"/>
    <property type="match status" value="3"/>
</dbReference>
<dbReference type="InterPro" id="IPR003439">
    <property type="entry name" value="ABC_transporter-like_ATP-bd"/>
</dbReference>
<accession>A0A1B0B9P0</accession>
<dbReference type="PANTHER" id="PTHR19229:SF250">
    <property type="entry name" value="ABC TRANSPORTER DOMAIN-CONTAINING PROTEIN-RELATED"/>
    <property type="match status" value="1"/>
</dbReference>
<dbReference type="InterPro" id="IPR026082">
    <property type="entry name" value="ABCA"/>
</dbReference>
<feature type="transmembrane region" description="Helical" evidence="8">
    <location>
        <begin position="1454"/>
        <end position="1472"/>
    </location>
</feature>
<keyword evidence="4" id="KW-0067">ATP-binding</keyword>
<reference evidence="10" key="2">
    <citation type="submission" date="2020-05" db="UniProtKB">
        <authorList>
            <consortium name="EnsemblMetazoa"/>
        </authorList>
    </citation>
    <scope>IDENTIFICATION</scope>
    <source>
        <strain evidence="10">IAEA</strain>
    </source>
</reference>
<dbReference type="GO" id="GO:0016887">
    <property type="term" value="F:ATP hydrolysis activity"/>
    <property type="evidence" value="ECO:0007669"/>
    <property type="project" value="InterPro"/>
</dbReference>
<feature type="transmembrane region" description="Helical" evidence="8">
    <location>
        <begin position="746"/>
        <end position="765"/>
    </location>
</feature>
<feature type="domain" description="ABC transporter" evidence="9">
    <location>
        <begin position="1611"/>
        <end position="1842"/>
    </location>
</feature>
<evidence type="ECO:0000313" key="11">
    <source>
        <dbReference type="Proteomes" id="UP000092460"/>
    </source>
</evidence>
<evidence type="ECO:0000256" key="5">
    <source>
        <dbReference type="ARBA" id="ARBA00022989"/>
    </source>
</evidence>
<feature type="domain" description="ABC transporter" evidence="9">
    <location>
        <begin position="896"/>
        <end position="1132"/>
    </location>
</feature>
<dbReference type="PROSITE" id="PS00211">
    <property type="entry name" value="ABC_TRANSPORTER_1"/>
    <property type="match status" value="1"/>
</dbReference>
<comment type="subcellular location">
    <subcellularLocation>
        <location evidence="1">Membrane</location>
        <topology evidence="1">Multi-pass membrane protein</topology>
    </subcellularLocation>
</comment>
<dbReference type="EMBL" id="JXJN01010499">
    <property type="status" value="NOT_ANNOTATED_CDS"/>
    <property type="molecule type" value="Genomic_DNA"/>
</dbReference>
<dbReference type="EnsemblMetazoa" id="GPPI023241-RA">
    <property type="protein sequence ID" value="GPPI023241-PA"/>
    <property type="gene ID" value="GPPI023241"/>
</dbReference>
<dbReference type="SUPFAM" id="SSF52540">
    <property type="entry name" value="P-loop containing nucleoside triphosphate hydrolases"/>
    <property type="match status" value="3"/>
</dbReference>
<dbReference type="PANTHER" id="PTHR19229">
    <property type="entry name" value="ATP-BINDING CASSETTE TRANSPORTER SUBFAMILY A ABCA"/>
    <property type="match status" value="1"/>
</dbReference>
<dbReference type="GO" id="GO:0005319">
    <property type="term" value="F:lipid transporter activity"/>
    <property type="evidence" value="ECO:0007669"/>
    <property type="project" value="TreeGrafter"/>
</dbReference>
<dbReference type="InterPro" id="IPR017871">
    <property type="entry name" value="ABC_transporter-like_CS"/>
</dbReference>
<dbReference type="SMART" id="SM00382">
    <property type="entry name" value="AAA"/>
    <property type="match status" value="2"/>
</dbReference>
<feature type="compositionally biased region" description="Polar residues" evidence="7">
    <location>
        <begin position="596"/>
        <end position="612"/>
    </location>
</feature>
<dbReference type="VEuPathDB" id="VectorBase:GPPI023241"/>
<evidence type="ECO:0000256" key="2">
    <source>
        <dbReference type="ARBA" id="ARBA00022692"/>
    </source>
</evidence>
<organism evidence="10 11">
    <name type="scientific">Glossina palpalis gambiensis</name>
    <dbReference type="NCBI Taxonomy" id="67801"/>
    <lineage>
        <taxon>Eukaryota</taxon>
        <taxon>Metazoa</taxon>
        <taxon>Ecdysozoa</taxon>
        <taxon>Arthropoda</taxon>
        <taxon>Hexapoda</taxon>
        <taxon>Insecta</taxon>
        <taxon>Pterygota</taxon>
        <taxon>Neoptera</taxon>
        <taxon>Endopterygota</taxon>
        <taxon>Diptera</taxon>
        <taxon>Brachycera</taxon>
        <taxon>Muscomorpha</taxon>
        <taxon>Hippoboscoidea</taxon>
        <taxon>Glossinidae</taxon>
        <taxon>Glossina</taxon>
    </lineage>
</organism>
<dbReference type="GO" id="GO:0005524">
    <property type="term" value="F:ATP binding"/>
    <property type="evidence" value="ECO:0007669"/>
    <property type="project" value="UniProtKB-KW"/>
</dbReference>
<evidence type="ECO:0000256" key="7">
    <source>
        <dbReference type="SAM" id="MobiDB-lite"/>
    </source>
</evidence>
<name>A0A1B0B9P0_9MUSC</name>
<feature type="transmembrane region" description="Helical" evidence="8">
    <location>
        <begin position="772"/>
        <end position="797"/>
    </location>
</feature>
<evidence type="ECO:0000256" key="3">
    <source>
        <dbReference type="ARBA" id="ARBA00022741"/>
    </source>
</evidence>
<evidence type="ECO:0000259" key="9">
    <source>
        <dbReference type="PROSITE" id="PS50893"/>
    </source>
</evidence>
<feature type="domain" description="ABC transporter" evidence="9">
    <location>
        <begin position="65"/>
        <end position="306"/>
    </location>
</feature>
<dbReference type="InterPro" id="IPR013525">
    <property type="entry name" value="ABC2_TM"/>
</dbReference>
<dbReference type="Pfam" id="PF12698">
    <property type="entry name" value="ABC2_membrane_3"/>
    <property type="match status" value="1"/>
</dbReference>
<feature type="transmembrane region" description="Helical" evidence="8">
    <location>
        <begin position="1253"/>
        <end position="1275"/>
    </location>
</feature>
<dbReference type="Proteomes" id="UP000092460">
    <property type="component" value="Unassembled WGS sequence"/>
</dbReference>
<dbReference type="PROSITE" id="PS50893">
    <property type="entry name" value="ABC_TRANSPORTER_2"/>
    <property type="match status" value="3"/>
</dbReference>
<dbReference type="InterPro" id="IPR003593">
    <property type="entry name" value="AAA+_ATPase"/>
</dbReference>
<keyword evidence="2 8" id="KW-0812">Transmembrane</keyword>
<dbReference type="Gene3D" id="3.40.50.300">
    <property type="entry name" value="P-loop containing nucleotide triphosphate hydrolases"/>
    <property type="match status" value="3"/>
</dbReference>
<keyword evidence="6 8" id="KW-0472">Membrane</keyword>
<feature type="transmembrane region" description="Helical" evidence="8">
    <location>
        <begin position="1374"/>
        <end position="1399"/>
    </location>
</feature>
<evidence type="ECO:0000256" key="4">
    <source>
        <dbReference type="ARBA" id="ARBA00022840"/>
    </source>
</evidence>
<dbReference type="GO" id="GO:0016020">
    <property type="term" value="C:membrane"/>
    <property type="evidence" value="ECO:0007669"/>
    <property type="project" value="UniProtKB-SubCell"/>
</dbReference>
<feature type="transmembrane region" description="Helical" evidence="8">
    <location>
        <begin position="817"/>
        <end position="839"/>
    </location>
</feature>
<keyword evidence="3" id="KW-0547">Nucleotide-binding</keyword>
<feature type="transmembrane region" description="Helical" evidence="8">
    <location>
        <begin position="713"/>
        <end position="734"/>
    </location>
</feature>
<reference evidence="11" key="1">
    <citation type="submission" date="2015-01" db="EMBL/GenBank/DDBJ databases">
        <authorList>
            <person name="Aksoy S."/>
            <person name="Warren W."/>
            <person name="Wilson R.K."/>
        </authorList>
    </citation>
    <scope>NUCLEOTIDE SEQUENCE [LARGE SCALE GENOMIC DNA]</scope>
    <source>
        <strain evidence="11">IAEA</strain>
    </source>
</reference>
<evidence type="ECO:0000256" key="6">
    <source>
        <dbReference type="ARBA" id="ARBA00023136"/>
    </source>
</evidence>
<feature type="transmembrane region" description="Helical" evidence="8">
    <location>
        <begin position="12"/>
        <end position="32"/>
    </location>
</feature>
<feature type="region of interest" description="Disordered" evidence="7">
    <location>
        <begin position="596"/>
        <end position="619"/>
    </location>
</feature>
<feature type="transmembrane region" description="Helical" evidence="8">
    <location>
        <begin position="1419"/>
        <end position="1442"/>
    </location>
</feature>
<dbReference type="GO" id="GO:0140359">
    <property type="term" value="F:ABC-type transporter activity"/>
    <property type="evidence" value="ECO:0007669"/>
    <property type="project" value="InterPro"/>
</dbReference>
<keyword evidence="5 8" id="KW-1133">Transmembrane helix</keyword>
<keyword evidence="11" id="KW-1185">Reference proteome</keyword>